<dbReference type="InterPro" id="IPR036420">
    <property type="entry name" value="BRCT_dom_sf"/>
</dbReference>
<feature type="compositionally biased region" description="Polar residues" evidence="1">
    <location>
        <begin position="1"/>
        <end position="16"/>
    </location>
</feature>
<feature type="region of interest" description="Disordered" evidence="1">
    <location>
        <begin position="1012"/>
        <end position="1037"/>
    </location>
</feature>
<feature type="compositionally biased region" description="Polar residues" evidence="1">
    <location>
        <begin position="432"/>
        <end position="447"/>
    </location>
</feature>
<feature type="compositionally biased region" description="Basic and acidic residues" evidence="1">
    <location>
        <begin position="645"/>
        <end position="668"/>
    </location>
</feature>
<feature type="compositionally biased region" description="Basic and acidic residues" evidence="1">
    <location>
        <begin position="710"/>
        <end position="735"/>
    </location>
</feature>
<dbReference type="EMBL" id="JABMIG020000010">
    <property type="protein sequence ID" value="KAL3804020.1"/>
    <property type="molecule type" value="Genomic_DNA"/>
</dbReference>
<gene>
    <name evidence="3" type="ORF">HJC23_006411</name>
</gene>
<reference evidence="3 4" key="1">
    <citation type="journal article" date="2020" name="G3 (Bethesda)">
        <title>Improved Reference Genome for Cyclotella cryptica CCMP332, a Model for Cell Wall Morphogenesis, Salinity Adaptation, and Lipid Production in Diatoms (Bacillariophyta).</title>
        <authorList>
            <person name="Roberts W.R."/>
            <person name="Downey K.M."/>
            <person name="Ruck E.C."/>
            <person name="Traller J.C."/>
            <person name="Alverson A.J."/>
        </authorList>
    </citation>
    <scope>NUCLEOTIDE SEQUENCE [LARGE SCALE GENOMIC DNA]</scope>
    <source>
        <strain evidence="3 4">CCMP332</strain>
    </source>
</reference>
<sequence length="1781" mass="196534">MSPAVRNQENVQQPEGNGNGRTQEESEVKGQDDDPPKTINAVVDAADSGKPRMDNGDKGDGTLEPVDCNQTGDAVCCKTCDSTQECEEDIDNPGDYYCRRCWEEYTLVLSQQVQVREAGSVSDKDIKCSKAANEASLHLELETTDSQNQSEYCTESLKQLHTQTLSPLGLELSQPPRQMDSQPELRLESNDLPSGTSHVLSSPQCDGCSAKDASDANALIATGDALPDFDTSKCDANANDLDDSDEKGSSAISGEIHNAVNPAGTPCPSENDNRGCKNNVDVEKGSFDDFNDSNCTDGKAEAPVNVKNQSSSNKYDEELVVDVVGDDVTGFGSAKQDEVIPRVKPAVADDLEAENTHDRNDECQSYSGRDPNVLKVDLSEIVDEPVGKGSDKNPAAFDVENEHDNNDDDEDQDLSFGTQEIADPFKVNGLLTQAGSVSGDDGNTSDAMNEDNQHPERDAIASDSIAENRGAPDSANDLNGTKDHQMPMIGQVVMSGLTESSQNPFQTNHLHIELNDPVLLEDMPGTTESNLGRGDRPDTPVAGETEDLYGAETQILPSTTVHSSVNAMQVENTDHPQQSTLPDSLGNGDAENLLRVGSDTHTGREATDVTSHAHPCPSENMTKDCTEMKLTPGKGLLSLVSYPNDHIENKSEEEARVNSNIAKDHPPRVENPGSQNQLSQDLLEEHTTSKKEMKELSGIVESEPPTSHVSDLKEHERSKGGEEPREWLSSREGSRSPRLILSTKPGTDKESEKNAFVKTVAGKDSFDANESDDSSMFGRSAHPHEHDSLEDTQTQDNNHGKKISNFKRLSRGTPMSRDEGSSSKSSSRRFGARAFNASLSGHKHIRCDESKSVITPKVLKYPSYDHIDSHSEWEDDERSCAEITKERYHVEQSQTNYRAIKQLEKVKQFTKHLPSADELYELAARKDLLDEITELNRSHLEEVTELKNFSEDLSKLRHEIRQKDVFINKMDKEIKEKDEDIKKTHSALKEKNDIIKEQSRAIKDLMSRLGAISSPMSSHRGEQSSAKDATEEDSDDGSVVLSALKQPCTSSMAPREYETDKRQQTVSRKLDAHPRPFSSEVWKVLQEKGWKYRTGPEPYNKVYVPPDGATHAGTLLGIHFFHDEQVLGAAIERGHIAENRGSSNSVKEIAEYEWSDSQPAGESVRQISDAPMDDSKLLGHSKLITMETAIMSVELAVSFMGEDLESVSFKGFLFNPLWQRLKVQGAESNLNWCYEKCKTSSLSRNWCFVPPSSKVGSRGERGVDFYVTEEEVVHSVLQEAISVVSLSTLFPKSSAPISALMQILTRAVTSNMEYKDALEGKSAKTRTRRQTVALLHDFEEQTSSSKKRLKSVLPKTKTPAVEKRKISSTSLSDTWTSTGKKKKVGANSSSNFHSSQTQGNDPVTPFVNLNNTSASGPLSKYKFFTSGIDKAHSIDARIRKLGGQVIAISKDTAEKSHGALFFLSDYTFWRRPKYIFAAALGVPMLHYEWLTDLEKKIREGGNAKAMSSDLYQKHRLPIGLDHSTGVYPLQRASHAREWLRPGFIGKDEGELIFKGMTIAIAVDPATESEWQAILSALGASVVTVNSSKLRGKGQIHDVDCCLLSSAMLPPQATSTPVHVSEMMRHIPDGVPLLDLAWAHQSIIQRKRLPLDGDPRYKARLVGNAIEVSHEIYSFKNKSRRYEVGDLVQFSNSSRTTSFGRILKIRWSKQGSQLELQLLEKTGEFELTDCPSSVNLIIQENCLDGNIVMLGSKDIRNLGYISKNCLTNNIFRQVKPLNESQV</sequence>
<feature type="compositionally biased region" description="Basic and acidic residues" evidence="1">
    <location>
        <begin position="683"/>
        <end position="695"/>
    </location>
</feature>
<feature type="compositionally biased region" description="Basic and acidic residues" evidence="1">
    <location>
        <begin position="746"/>
        <end position="755"/>
    </location>
</feature>
<feature type="compositionally biased region" description="Polar residues" evidence="1">
    <location>
        <begin position="1386"/>
        <end position="1402"/>
    </location>
</feature>
<feature type="compositionally biased region" description="Basic and acidic residues" evidence="1">
    <location>
        <begin position="1055"/>
        <end position="1070"/>
    </location>
</feature>
<feature type="region of interest" description="Disordered" evidence="1">
    <location>
        <begin position="346"/>
        <end position="414"/>
    </location>
</feature>
<organism evidence="3 4">
    <name type="scientific">Cyclotella cryptica</name>
    <dbReference type="NCBI Taxonomy" id="29204"/>
    <lineage>
        <taxon>Eukaryota</taxon>
        <taxon>Sar</taxon>
        <taxon>Stramenopiles</taxon>
        <taxon>Ochrophyta</taxon>
        <taxon>Bacillariophyta</taxon>
        <taxon>Coscinodiscophyceae</taxon>
        <taxon>Thalassiosirophycidae</taxon>
        <taxon>Stephanodiscales</taxon>
        <taxon>Stephanodiscaceae</taxon>
        <taxon>Cyclotella</taxon>
    </lineage>
</organism>
<name>A0ABD3QUR6_9STRA</name>
<feature type="compositionally biased region" description="Basic residues" evidence="1">
    <location>
        <begin position="800"/>
        <end position="810"/>
    </location>
</feature>
<dbReference type="Gene3D" id="3.40.50.10190">
    <property type="entry name" value="BRCT domain"/>
    <property type="match status" value="2"/>
</dbReference>
<feature type="compositionally biased region" description="Basic and acidic residues" evidence="1">
    <location>
        <begin position="451"/>
        <end position="460"/>
    </location>
</feature>
<keyword evidence="4" id="KW-1185">Reference proteome</keyword>
<feature type="region of interest" description="Disordered" evidence="1">
    <location>
        <begin position="1345"/>
        <end position="1402"/>
    </location>
</feature>
<dbReference type="SUPFAM" id="SSF52113">
    <property type="entry name" value="BRCT domain"/>
    <property type="match status" value="1"/>
</dbReference>
<accession>A0ABD3QUR6</accession>
<feature type="domain" description="BRCT" evidence="2">
    <location>
        <begin position="1413"/>
        <end position="1492"/>
    </location>
</feature>
<proteinExistence type="predicted"/>
<comment type="caution">
    <text evidence="3">The sequence shown here is derived from an EMBL/GenBank/DDBJ whole genome shotgun (WGS) entry which is preliminary data.</text>
</comment>
<feature type="region of interest" description="Disordered" evidence="1">
    <location>
        <begin position="1"/>
        <end position="61"/>
    </location>
</feature>
<feature type="region of interest" description="Disordered" evidence="1">
    <location>
        <begin position="643"/>
        <end position="829"/>
    </location>
</feature>
<feature type="compositionally biased region" description="Polar residues" evidence="1">
    <location>
        <begin position="191"/>
        <end position="204"/>
    </location>
</feature>
<evidence type="ECO:0000313" key="3">
    <source>
        <dbReference type="EMBL" id="KAL3804020.1"/>
    </source>
</evidence>
<feature type="region of interest" description="Disordered" evidence="1">
    <location>
        <begin position="432"/>
        <end position="483"/>
    </location>
</feature>
<feature type="compositionally biased region" description="Acidic residues" evidence="1">
    <location>
        <begin position="399"/>
        <end position="413"/>
    </location>
</feature>
<evidence type="ECO:0000313" key="4">
    <source>
        <dbReference type="Proteomes" id="UP001516023"/>
    </source>
</evidence>
<evidence type="ECO:0000259" key="2">
    <source>
        <dbReference type="PROSITE" id="PS50172"/>
    </source>
</evidence>
<feature type="compositionally biased region" description="Low complexity" evidence="1">
    <location>
        <begin position="1367"/>
        <end position="1378"/>
    </location>
</feature>
<feature type="region of interest" description="Disordered" evidence="1">
    <location>
        <begin position="168"/>
        <end position="207"/>
    </location>
</feature>
<evidence type="ECO:0000256" key="1">
    <source>
        <dbReference type="SAM" id="MobiDB-lite"/>
    </source>
</evidence>
<dbReference type="Proteomes" id="UP001516023">
    <property type="component" value="Unassembled WGS sequence"/>
</dbReference>
<feature type="region of interest" description="Disordered" evidence="1">
    <location>
        <begin position="1049"/>
        <end position="1070"/>
    </location>
</feature>
<dbReference type="InterPro" id="IPR001357">
    <property type="entry name" value="BRCT_dom"/>
</dbReference>
<protein>
    <recommendedName>
        <fullName evidence="2">BRCT domain-containing protein</fullName>
    </recommendedName>
</protein>
<feature type="compositionally biased region" description="Basic and acidic residues" evidence="1">
    <location>
        <begin position="22"/>
        <end position="36"/>
    </location>
</feature>
<dbReference type="PROSITE" id="PS50172">
    <property type="entry name" value="BRCT"/>
    <property type="match status" value="1"/>
</dbReference>
<feature type="region of interest" description="Disordered" evidence="1">
    <location>
        <begin position="287"/>
        <end position="311"/>
    </location>
</feature>
<feature type="compositionally biased region" description="Basic and acidic residues" evidence="1">
    <location>
        <begin position="47"/>
        <end position="61"/>
    </location>
</feature>